<feature type="transmembrane region" description="Helical" evidence="1">
    <location>
        <begin position="55"/>
        <end position="73"/>
    </location>
</feature>
<feature type="transmembrane region" description="Helical" evidence="1">
    <location>
        <begin position="176"/>
        <end position="198"/>
    </location>
</feature>
<accession>A0A8K0XPF1</accession>
<feature type="transmembrane region" description="Helical" evidence="1">
    <location>
        <begin position="210"/>
        <end position="230"/>
    </location>
</feature>
<organism evidence="3 4">
    <name type="scientific">Cristinia sonorae</name>
    <dbReference type="NCBI Taxonomy" id="1940300"/>
    <lineage>
        <taxon>Eukaryota</taxon>
        <taxon>Fungi</taxon>
        <taxon>Dikarya</taxon>
        <taxon>Basidiomycota</taxon>
        <taxon>Agaricomycotina</taxon>
        <taxon>Agaricomycetes</taxon>
        <taxon>Agaricomycetidae</taxon>
        <taxon>Agaricales</taxon>
        <taxon>Pleurotineae</taxon>
        <taxon>Stephanosporaceae</taxon>
        <taxon>Cristinia</taxon>
    </lineage>
</organism>
<feature type="transmembrane region" description="Helical" evidence="1">
    <location>
        <begin position="23"/>
        <end position="43"/>
    </location>
</feature>
<evidence type="ECO:0000256" key="1">
    <source>
        <dbReference type="SAM" id="Phobius"/>
    </source>
</evidence>
<gene>
    <name evidence="3" type="ORF">BXZ70DRAFT_201080</name>
</gene>
<dbReference type="InterPro" id="IPR045340">
    <property type="entry name" value="DUF6533"/>
</dbReference>
<keyword evidence="1" id="KW-1133">Transmembrane helix</keyword>
<feature type="domain" description="DUF6533" evidence="2">
    <location>
        <begin position="22"/>
        <end position="66"/>
    </location>
</feature>
<name>A0A8K0XPF1_9AGAR</name>
<dbReference type="Pfam" id="PF20151">
    <property type="entry name" value="DUF6533"/>
    <property type="match status" value="1"/>
</dbReference>
<dbReference type="EMBL" id="JAEVFJ010000017">
    <property type="protein sequence ID" value="KAH8100032.1"/>
    <property type="molecule type" value="Genomic_DNA"/>
</dbReference>
<protein>
    <recommendedName>
        <fullName evidence="2">DUF6533 domain-containing protein</fullName>
    </recommendedName>
</protein>
<dbReference type="AlphaFoldDB" id="A0A8K0XPF1"/>
<keyword evidence="4" id="KW-1185">Reference proteome</keyword>
<comment type="caution">
    <text evidence="3">The sequence shown here is derived from an EMBL/GenBank/DDBJ whole genome shotgun (WGS) entry which is preliminary data.</text>
</comment>
<evidence type="ECO:0000313" key="3">
    <source>
        <dbReference type="EMBL" id="KAH8100032.1"/>
    </source>
</evidence>
<feature type="transmembrane region" description="Helical" evidence="1">
    <location>
        <begin position="136"/>
        <end position="156"/>
    </location>
</feature>
<proteinExistence type="predicted"/>
<dbReference type="Proteomes" id="UP000813824">
    <property type="component" value="Unassembled WGS sequence"/>
</dbReference>
<reference evidence="3" key="1">
    <citation type="journal article" date="2021" name="New Phytol.">
        <title>Evolutionary innovations through gain and loss of genes in the ectomycorrhizal Boletales.</title>
        <authorList>
            <person name="Wu G."/>
            <person name="Miyauchi S."/>
            <person name="Morin E."/>
            <person name="Kuo A."/>
            <person name="Drula E."/>
            <person name="Varga T."/>
            <person name="Kohler A."/>
            <person name="Feng B."/>
            <person name="Cao Y."/>
            <person name="Lipzen A."/>
            <person name="Daum C."/>
            <person name="Hundley H."/>
            <person name="Pangilinan J."/>
            <person name="Johnson J."/>
            <person name="Barry K."/>
            <person name="LaButti K."/>
            <person name="Ng V."/>
            <person name="Ahrendt S."/>
            <person name="Min B."/>
            <person name="Choi I.G."/>
            <person name="Park H."/>
            <person name="Plett J.M."/>
            <person name="Magnuson J."/>
            <person name="Spatafora J.W."/>
            <person name="Nagy L.G."/>
            <person name="Henrissat B."/>
            <person name="Grigoriev I.V."/>
            <person name="Yang Z.L."/>
            <person name="Xu J."/>
            <person name="Martin F.M."/>
        </authorList>
    </citation>
    <scope>NUCLEOTIDE SEQUENCE</scope>
    <source>
        <strain evidence="3">KKN 215</strain>
    </source>
</reference>
<keyword evidence="1" id="KW-0812">Transmembrane</keyword>
<keyword evidence="1" id="KW-0472">Membrane</keyword>
<evidence type="ECO:0000259" key="2">
    <source>
        <dbReference type="Pfam" id="PF20151"/>
    </source>
</evidence>
<sequence>MLRSRDLLQNRLPEIQALNSLDVAFSAIYFWEFVITLDFEWAFVTNRKKFTWPMVPYFLGRYLALIFACLNVYRATPRSNVTKLCPELFDEAVLPVACTLGAQNTLYGIAFVMLPALASMNLSIRALAIWSFNIRVAITLFVLTMAHLAVTIYLLVNESSSSSSTLLVPLMSSDSFAGIVELISASVVDAVIFVLASYRLFFPRLKHSVLVNRMLQEGLVYFLLTIAVIIPFTVKMANFSVVPITMMTIISGRLARRRSNFSTSQPAIYIMTEDKLVLRTHIKNGNR</sequence>
<evidence type="ECO:0000313" key="4">
    <source>
        <dbReference type="Proteomes" id="UP000813824"/>
    </source>
</evidence>
<dbReference type="OrthoDB" id="3197626at2759"/>